<feature type="non-terminal residue" evidence="1">
    <location>
        <position position="24"/>
    </location>
</feature>
<name>A0A5J4PJ67_9ZZZZ</name>
<gene>
    <name evidence="1" type="ORF">EZS27_039022</name>
</gene>
<proteinExistence type="predicted"/>
<evidence type="ECO:0000313" key="1">
    <source>
        <dbReference type="EMBL" id="KAA6309495.1"/>
    </source>
</evidence>
<dbReference type="EMBL" id="SNRY01007918">
    <property type="protein sequence ID" value="KAA6309495.1"/>
    <property type="molecule type" value="Genomic_DNA"/>
</dbReference>
<organism evidence="1">
    <name type="scientific">termite gut metagenome</name>
    <dbReference type="NCBI Taxonomy" id="433724"/>
    <lineage>
        <taxon>unclassified sequences</taxon>
        <taxon>metagenomes</taxon>
        <taxon>organismal metagenomes</taxon>
    </lineage>
</organism>
<comment type="caution">
    <text evidence="1">The sequence shown here is derived from an EMBL/GenBank/DDBJ whole genome shotgun (WGS) entry which is preliminary data.</text>
</comment>
<reference evidence="1" key="1">
    <citation type="submission" date="2019-03" db="EMBL/GenBank/DDBJ databases">
        <title>Single cell metagenomics reveals metabolic interactions within the superorganism composed of flagellate Streblomastix strix and complex community of Bacteroidetes bacteria on its surface.</title>
        <authorList>
            <person name="Treitli S.C."/>
            <person name="Kolisko M."/>
            <person name="Husnik F."/>
            <person name="Keeling P."/>
            <person name="Hampl V."/>
        </authorList>
    </citation>
    <scope>NUCLEOTIDE SEQUENCE</scope>
    <source>
        <strain evidence="1">STM</strain>
    </source>
</reference>
<accession>A0A5J4PJ67</accession>
<dbReference type="AlphaFoldDB" id="A0A5J4PJ67"/>
<sequence>MDIKDRIKIIMDKENILSGAFAET</sequence>
<protein>
    <submittedName>
        <fullName evidence="1">Uncharacterized protein</fullName>
    </submittedName>
</protein>